<name>A0A433W9S9_9BACT</name>
<feature type="domain" description="TonB-dependent receptor plug" evidence="11">
    <location>
        <begin position="220"/>
        <end position="346"/>
    </location>
</feature>
<keyword evidence="3 8" id="KW-1134">Transmembrane beta strand</keyword>
<comment type="subcellular location">
    <subcellularLocation>
        <location evidence="1 8">Cell outer membrane</location>
        <topology evidence="1 8">Multi-pass membrane protein</topology>
    </subcellularLocation>
</comment>
<sequence length="1150" mass="126819">MKKNLKRWLPGISGWQYRARIGCTALVMVAVLNAHVQAQSVRVNLQGSNLAKVVESLQKQAPGYHFSFQQQALEKVKVDKINLHQSSVKDALEYLQKNYGLQYLLEGNMVSVKYNPGAVRVAADKRQLQGKVTDENNLSLPGVSIMDNHGRMLGITDAAGVFIVKADVGAVLTFTYIGYAPEKYTFAGNEEAVKITMKQNSRDLNGVVVTALGISREQKSLGFATQKLDGSAVSNAPTNGFVNALSGKVAGLNITKVGGPMGTSRIVLRGESILDGKGGEAILVVDGVIVNKNFNGTGHQGYLGNDSPIDFGSPLTDINPDDIESINVLKGPGAAALYGARGAGGAIIITTKSGSRNTKGLGVTLSSNVAMDQINNWPDYQYEYGQGTNNAKYYSYDKNLDGAATNSTSSAWGPKFNGQSYFQYNSPADPVTGKRTERTPWVPYKNNRKDFFRTGLTVTNTIAISGSNEKGDMRLGFTQMQNDWIMPNTGYKRYALSFSGNTQVSKKLSVSVKMDYTNKIADNLPNSGYNNQSLAYFINFQNPNVDLNWYQPFWLPGKEGVEQNHPFSSLIDNPYLIVNEMINASNRHNLTGNVMAKYKILDNLELMVRGGLDFGYEFRNQRRPKNTQKFKDGMYRQQTVMNYENNNDFLLRYNKNIGADFNIVASVGGNVRNQRRYYTNQRADKLAAVGVYNLANSKDPVLSSSDRPVAQVNSLYAFVNTSWKNKLFLDLTLRRDQSSTLPLQNNTFYYPSVAASAILSDMVKLPAQISFAKLRASYASVGFDAPFGTYSLEKDYEAGSITGTMANPNTIPNPNLQPQRNNALEFGTEWRFFKNRAGVDVTWYKQRAVNQISSIPIDRSTGYSYQLANVGIVENRGVEVVLNVTPVLLKNFQWKTTVNWARNRNEVVKLNPEVGTALIIAEGPRGTLEAREGRPLGELYGIGFLRSPDGQIVYKNGLAQLSSAATYQGNANPDWRGGLNNQFTYKNLSLSVLFDMRKGGKIYSLTHAILAEQGKIKKTLPGRDNGLIGEGVMLDASGKYVPNTVLVTNMDQYYNAIYDRNNVEANTFDASYVKLREMVLSYKIPASVFGRSFIKGAAVSLYGRDLFVWSDFPAFDPETATLNSAAIVPGFETGQFPSTRTMGVNVKVNF</sequence>
<comment type="caution">
    <text evidence="12">The sequence shown here is derived from an EMBL/GenBank/DDBJ whole genome shotgun (WGS) entry which is preliminary data.</text>
</comment>
<feature type="domain" description="TonB-dependent receptor-like beta-barrel" evidence="10">
    <location>
        <begin position="533"/>
        <end position="906"/>
    </location>
</feature>
<dbReference type="AlphaFoldDB" id="A0A433W9S9"/>
<keyword evidence="13" id="KW-1185">Reference proteome</keyword>
<keyword evidence="2 8" id="KW-0813">Transport</keyword>
<dbReference type="InterPro" id="IPR000531">
    <property type="entry name" value="Beta-barrel_TonB"/>
</dbReference>
<dbReference type="InterPro" id="IPR039426">
    <property type="entry name" value="TonB-dep_rcpt-like"/>
</dbReference>
<gene>
    <name evidence="12" type="ORF">ECE50_009730</name>
</gene>
<dbReference type="SUPFAM" id="SSF49464">
    <property type="entry name" value="Carboxypeptidase regulatory domain-like"/>
    <property type="match status" value="1"/>
</dbReference>
<evidence type="ECO:0000256" key="3">
    <source>
        <dbReference type="ARBA" id="ARBA00022452"/>
    </source>
</evidence>
<evidence type="ECO:0000259" key="10">
    <source>
        <dbReference type="Pfam" id="PF00593"/>
    </source>
</evidence>
<dbReference type="OrthoDB" id="9768177at2"/>
<protein>
    <submittedName>
        <fullName evidence="12">SusC/RagA family TonB-linked outer membrane protein</fullName>
    </submittedName>
</protein>
<evidence type="ECO:0000256" key="1">
    <source>
        <dbReference type="ARBA" id="ARBA00004571"/>
    </source>
</evidence>
<keyword evidence="7 8" id="KW-0998">Cell outer membrane</keyword>
<dbReference type="InterPro" id="IPR037066">
    <property type="entry name" value="Plug_dom_sf"/>
</dbReference>
<evidence type="ECO:0000313" key="12">
    <source>
        <dbReference type="EMBL" id="NSL87110.1"/>
    </source>
</evidence>
<comment type="similarity">
    <text evidence="8 9">Belongs to the TonB-dependent receptor family.</text>
</comment>
<dbReference type="InterPro" id="IPR023997">
    <property type="entry name" value="TonB-dep_OMP_SusC/RagA_CS"/>
</dbReference>
<proteinExistence type="inferred from homology"/>
<evidence type="ECO:0000256" key="4">
    <source>
        <dbReference type="ARBA" id="ARBA00022692"/>
    </source>
</evidence>
<dbReference type="Pfam" id="PF13715">
    <property type="entry name" value="CarbopepD_reg_2"/>
    <property type="match status" value="1"/>
</dbReference>
<dbReference type="NCBIfam" id="TIGR04056">
    <property type="entry name" value="OMP_RagA_SusC"/>
    <property type="match status" value="1"/>
</dbReference>
<evidence type="ECO:0000256" key="7">
    <source>
        <dbReference type="ARBA" id="ARBA00023237"/>
    </source>
</evidence>
<evidence type="ECO:0000256" key="9">
    <source>
        <dbReference type="RuleBase" id="RU003357"/>
    </source>
</evidence>
<accession>A0A433W9S9</accession>
<reference evidence="12" key="1">
    <citation type="submission" date="2020-05" db="EMBL/GenBank/DDBJ databases">
        <title>Chitinophaga laudate sp. nov., isolated from a tropical peat swamp.</title>
        <authorList>
            <person name="Goh C.B.S."/>
            <person name="Lee M.S."/>
            <person name="Parimannan S."/>
            <person name="Pasbakhsh P."/>
            <person name="Yule C.M."/>
            <person name="Rajandas H."/>
            <person name="Loke S."/>
            <person name="Croft L."/>
            <person name="Tan J.B.L."/>
        </authorList>
    </citation>
    <scope>NUCLEOTIDE SEQUENCE</scope>
    <source>
        <strain evidence="12">Mgbs1</strain>
    </source>
</reference>
<evidence type="ECO:0000256" key="5">
    <source>
        <dbReference type="ARBA" id="ARBA00023077"/>
    </source>
</evidence>
<dbReference type="InterPro" id="IPR008969">
    <property type="entry name" value="CarboxyPept-like_regulatory"/>
</dbReference>
<keyword evidence="5 9" id="KW-0798">TonB box</keyword>
<dbReference type="InterPro" id="IPR023996">
    <property type="entry name" value="TonB-dep_OMP_SusC/RagA"/>
</dbReference>
<keyword evidence="6 8" id="KW-0472">Membrane</keyword>
<organism evidence="12 13">
    <name type="scientific">Chitinophaga solisilvae</name>
    <dbReference type="NCBI Taxonomy" id="1233460"/>
    <lineage>
        <taxon>Bacteria</taxon>
        <taxon>Pseudomonadati</taxon>
        <taxon>Bacteroidota</taxon>
        <taxon>Chitinophagia</taxon>
        <taxon>Chitinophagales</taxon>
        <taxon>Chitinophagaceae</taxon>
        <taxon>Chitinophaga</taxon>
    </lineage>
</organism>
<evidence type="ECO:0000259" key="11">
    <source>
        <dbReference type="Pfam" id="PF07715"/>
    </source>
</evidence>
<dbReference type="SUPFAM" id="SSF56935">
    <property type="entry name" value="Porins"/>
    <property type="match status" value="1"/>
</dbReference>
<dbReference type="Pfam" id="PF07715">
    <property type="entry name" value="Plug"/>
    <property type="match status" value="1"/>
</dbReference>
<evidence type="ECO:0000256" key="8">
    <source>
        <dbReference type="PROSITE-ProRule" id="PRU01360"/>
    </source>
</evidence>
<dbReference type="PROSITE" id="PS52016">
    <property type="entry name" value="TONB_DEPENDENT_REC_3"/>
    <property type="match status" value="1"/>
</dbReference>
<evidence type="ECO:0000256" key="6">
    <source>
        <dbReference type="ARBA" id="ARBA00023136"/>
    </source>
</evidence>
<dbReference type="EMBL" id="RIAR02000001">
    <property type="protein sequence ID" value="NSL87110.1"/>
    <property type="molecule type" value="Genomic_DNA"/>
</dbReference>
<dbReference type="Gene3D" id="2.170.130.10">
    <property type="entry name" value="TonB-dependent receptor, plug domain"/>
    <property type="match status" value="1"/>
</dbReference>
<keyword evidence="4 8" id="KW-0812">Transmembrane</keyword>
<dbReference type="Pfam" id="PF00593">
    <property type="entry name" value="TonB_dep_Rec_b-barrel"/>
    <property type="match status" value="1"/>
</dbReference>
<dbReference type="Proteomes" id="UP000281028">
    <property type="component" value="Unassembled WGS sequence"/>
</dbReference>
<dbReference type="NCBIfam" id="TIGR04057">
    <property type="entry name" value="SusC_RagA_signa"/>
    <property type="match status" value="1"/>
</dbReference>
<evidence type="ECO:0000256" key="2">
    <source>
        <dbReference type="ARBA" id="ARBA00022448"/>
    </source>
</evidence>
<dbReference type="Gene3D" id="2.40.170.20">
    <property type="entry name" value="TonB-dependent receptor, beta-barrel domain"/>
    <property type="match status" value="1"/>
</dbReference>
<dbReference type="GO" id="GO:0009279">
    <property type="term" value="C:cell outer membrane"/>
    <property type="evidence" value="ECO:0007669"/>
    <property type="project" value="UniProtKB-SubCell"/>
</dbReference>
<dbReference type="InterPro" id="IPR012910">
    <property type="entry name" value="Plug_dom"/>
</dbReference>
<dbReference type="InterPro" id="IPR036942">
    <property type="entry name" value="Beta-barrel_TonB_sf"/>
</dbReference>
<evidence type="ECO:0000313" key="13">
    <source>
        <dbReference type="Proteomes" id="UP000281028"/>
    </source>
</evidence>